<comment type="caution">
    <text evidence="2">The sequence shown here is derived from an EMBL/GenBank/DDBJ whole genome shotgun (WGS) entry which is preliminary data.</text>
</comment>
<sequence length="265" mass="29240">MSLLTRSLHQFSRPLIRHSNGPTPLSLSTSGRTLANVTTGKFMHIVGPTSSRTANSLRSDAGSQQRSSISTTSPRRVIGWIQDKLTERAQTKKAAKLVDQISLMANSPTWTIKMFADEIDETLSSWQTKIPGASGTAELRAAKDTQQVVKGILDHLGDGVTPEDISRLDRKQKLKLVIACKKPMDEVDRVLQSFKQMSIMHRILRYRKENGIALPSDEEGLKMAMQSDGMKVMTKEEKEEMKEAYGKYALAKAAGKAAGKAARRA</sequence>
<feature type="region of interest" description="Disordered" evidence="1">
    <location>
        <begin position="46"/>
        <end position="73"/>
    </location>
</feature>
<evidence type="ECO:0000313" key="2">
    <source>
        <dbReference type="EMBL" id="KAL3762078.1"/>
    </source>
</evidence>
<proteinExistence type="predicted"/>
<name>A0ABD3MDR3_9STRA</name>
<accession>A0ABD3MDR3</accession>
<keyword evidence="3" id="KW-1185">Reference proteome</keyword>
<feature type="compositionally biased region" description="Polar residues" evidence="1">
    <location>
        <begin position="48"/>
        <end position="73"/>
    </location>
</feature>
<evidence type="ECO:0008006" key="4">
    <source>
        <dbReference type="Google" id="ProtNLM"/>
    </source>
</evidence>
<protein>
    <recommendedName>
        <fullName evidence="4">Signal recognition particle SRP54 subunit M-domain domain-containing protein</fullName>
    </recommendedName>
</protein>
<reference evidence="2 3" key="1">
    <citation type="submission" date="2024-10" db="EMBL/GenBank/DDBJ databases">
        <title>Updated reference genomes for cyclostephanoid diatoms.</title>
        <authorList>
            <person name="Roberts W.R."/>
            <person name="Alverson A.J."/>
        </authorList>
    </citation>
    <scope>NUCLEOTIDE SEQUENCE [LARGE SCALE GENOMIC DNA]</scope>
    <source>
        <strain evidence="2 3">AJA276-08</strain>
    </source>
</reference>
<gene>
    <name evidence="2" type="ORF">ACHAW5_002591</name>
</gene>
<dbReference type="Proteomes" id="UP001530315">
    <property type="component" value="Unassembled WGS sequence"/>
</dbReference>
<evidence type="ECO:0000256" key="1">
    <source>
        <dbReference type="SAM" id="MobiDB-lite"/>
    </source>
</evidence>
<evidence type="ECO:0000313" key="3">
    <source>
        <dbReference type="Proteomes" id="UP001530315"/>
    </source>
</evidence>
<dbReference type="AlphaFoldDB" id="A0ABD3MDR3"/>
<dbReference type="EMBL" id="JALLAZ020001837">
    <property type="protein sequence ID" value="KAL3762078.1"/>
    <property type="molecule type" value="Genomic_DNA"/>
</dbReference>
<organism evidence="2 3">
    <name type="scientific">Stephanodiscus triporus</name>
    <dbReference type="NCBI Taxonomy" id="2934178"/>
    <lineage>
        <taxon>Eukaryota</taxon>
        <taxon>Sar</taxon>
        <taxon>Stramenopiles</taxon>
        <taxon>Ochrophyta</taxon>
        <taxon>Bacillariophyta</taxon>
        <taxon>Coscinodiscophyceae</taxon>
        <taxon>Thalassiosirophycidae</taxon>
        <taxon>Stephanodiscales</taxon>
        <taxon>Stephanodiscaceae</taxon>
        <taxon>Stephanodiscus</taxon>
    </lineage>
</organism>